<dbReference type="PROSITE" id="PS51257">
    <property type="entry name" value="PROKAR_LIPOPROTEIN"/>
    <property type="match status" value="1"/>
</dbReference>
<keyword evidence="1" id="KW-0812">Transmembrane</keyword>
<dbReference type="SUPFAM" id="SSF103473">
    <property type="entry name" value="MFS general substrate transporter"/>
    <property type="match status" value="1"/>
</dbReference>
<feature type="transmembrane region" description="Helical" evidence="1">
    <location>
        <begin position="37"/>
        <end position="55"/>
    </location>
</feature>
<evidence type="ECO:0000256" key="1">
    <source>
        <dbReference type="SAM" id="Phobius"/>
    </source>
</evidence>
<evidence type="ECO:0000313" key="3">
    <source>
        <dbReference type="Proteomes" id="UP000676079"/>
    </source>
</evidence>
<organism evidence="2 3">
    <name type="scientific">Nocardiopsis changdeensis</name>
    <dbReference type="NCBI Taxonomy" id="2831969"/>
    <lineage>
        <taxon>Bacteria</taxon>
        <taxon>Bacillati</taxon>
        <taxon>Actinomycetota</taxon>
        <taxon>Actinomycetes</taxon>
        <taxon>Streptosporangiales</taxon>
        <taxon>Nocardiopsidaceae</taxon>
        <taxon>Nocardiopsis</taxon>
    </lineage>
</organism>
<feature type="transmembrane region" description="Helical" evidence="1">
    <location>
        <begin position="75"/>
        <end position="93"/>
    </location>
</feature>
<dbReference type="Gene3D" id="1.20.1250.20">
    <property type="entry name" value="MFS general substrate transporter like domains"/>
    <property type="match status" value="1"/>
</dbReference>
<dbReference type="Proteomes" id="UP000676079">
    <property type="component" value="Chromosome"/>
</dbReference>
<reference evidence="2 3" key="1">
    <citation type="submission" date="2021-05" db="EMBL/GenBank/DDBJ databases">
        <title>Direct Submission.</title>
        <authorList>
            <person name="Li K."/>
            <person name="Gao J."/>
        </authorList>
    </citation>
    <scope>NUCLEOTIDE SEQUENCE [LARGE SCALE GENOMIC DNA]</scope>
    <source>
        <strain evidence="2 3">Mg02</strain>
    </source>
</reference>
<evidence type="ECO:0008006" key="4">
    <source>
        <dbReference type="Google" id="ProtNLM"/>
    </source>
</evidence>
<evidence type="ECO:0000313" key="2">
    <source>
        <dbReference type="EMBL" id="QUX24294.1"/>
    </source>
</evidence>
<gene>
    <name evidence="2" type="ORF">KGD84_08405</name>
</gene>
<sequence length="132" mass="13026">MHAARTPGRREGLWAFGAAALLVAGCLLLASGPALPLAALALALSGLPVAALLGLRSHMIDLAVPPGQRAGYFSWAFAPQNVGFAAGSAALAVVGQPVLLTAASLATLASLVVAVGLSRSLREPAAEPAAAL</sequence>
<dbReference type="EMBL" id="CP074133">
    <property type="protein sequence ID" value="QUX24294.1"/>
    <property type="molecule type" value="Genomic_DNA"/>
</dbReference>
<feature type="transmembrane region" description="Helical" evidence="1">
    <location>
        <begin position="99"/>
        <end position="117"/>
    </location>
</feature>
<keyword evidence="3" id="KW-1185">Reference proteome</keyword>
<dbReference type="RefSeq" id="WP_220559700.1">
    <property type="nucleotide sequence ID" value="NZ_CP074133.1"/>
</dbReference>
<accession>A0ABX8BQD0</accession>
<keyword evidence="1" id="KW-1133">Transmembrane helix</keyword>
<protein>
    <recommendedName>
        <fullName evidence="4">MFS transporter</fullName>
    </recommendedName>
</protein>
<name>A0ABX8BQD0_9ACTN</name>
<feature type="transmembrane region" description="Helical" evidence="1">
    <location>
        <begin position="12"/>
        <end position="31"/>
    </location>
</feature>
<dbReference type="InterPro" id="IPR036259">
    <property type="entry name" value="MFS_trans_sf"/>
</dbReference>
<keyword evidence="1" id="KW-0472">Membrane</keyword>
<proteinExistence type="predicted"/>